<dbReference type="OrthoDB" id="18224at10239"/>
<dbReference type="RefSeq" id="YP_007877805.1">
    <property type="nucleotide sequence ID" value="NC_021072.1"/>
</dbReference>
<keyword evidence="2" id="KW-1185">Reference proteome</keyword>
<evidence type="ECO:0000313" key="2">
    <source>
        <dbReference type="Proteomes" id="UP000203676"/>
    </source>
</evidence>
<protein>
    <recommendedName>
        <fullName evidence="3">Sericin 1-like protein</fullName>
    </recommendedName>
</protein>
<evidence type="ECO:0008006" key="3">
    <source>
        <dbReference type="Google" id="ProtNLM"/>
    </source>
</evidence>
<name>M4SLJ5_9CAUD</name>
<reference evidence="1 2" key="1">
    <citation type="submission" date="2010-11" db="EMBL/GenBank/DDBJ databases">
        <title>The Genome Sequence of Cyanophage Syn30.</title>
        <authorList>
            <consortium name="The Broad Institute Genome Sequencing Platform"/>
            <person name="Henn M.R."/>
            <person name="Sullivan M.S."/>
            <person name="Osburne M.S."/>
            <person name="Levin J."/>
            <person name="Malboeuf C."/>
            <person name="Casali M."/>
            <person name="Russ C."/>
            <person name="Lennon N."/>
            <person name="Chapman S.B."/>
            <person name="Erlich R."/>
            <person name="Young S.K."/>
            <person name="Yandava C."/>
            <person name="Zeng Q."/>
            <person name="Alvarado L."/>
            <person name="Anderson S."/>
            <person name="Berlin A."/>
            <person name="Chen Z."/>
            <person name="Freedman E."/>
            <person name="Gellesch M."/>
            <person name="Goldberg J."/>
            <person name="Green L."/>
            <person name="Griggs A."/>
            <person name="Gujja S."/>
            <person name="Heilman E.R."/>
            <person name="Heiman D."/>
            <person name="Hollinger A."/>
            <person name="Howarth C."/>
            <person name="Larson L."/>
            <person name="Mehta T."/>
            <person name="Pearson M."/>
            <person name="Roberts A."/>
            <person name="Ryan E."/>
            <person name="Saif S."/>
            <person name="Shea T."/>
            <person name="Shenoy N."/>
            <person name="Sisk P."/>
            <person name="Stolte C."/>
            <person name="Sykes S."/>
            <person name="White J."/>
            <person name="Yu Q."/>
            <person name="Coleman M.L."/>
            <person name="Huang K.H."/>
            <person name="Weigele P.R."/>
            <person name="DeFrancesco A.S."/>
            <person name="Kern S.E."/>
            <person name="Thompson L.R."/>
            <person name="Fu R."/>
            <person name="Hombeck B."/>
            <person name="Chisholm S.W."/>
            <person name="Haas B."/>
            <person name="Nusbaum C."/>
            <person name="Birren B."/>
        </authorList>
    </citation>
    <scope>NUCLEOTIDE SEQUENCE [LARGE SCALE GENOMIC DNA]</scope>
    <source>
        <strain evidence="1 2">Syn30</strain>
    </source>
</reference>
<accession>M4SLJ5</accession>
<sequence>MSTLKVDTIRNQGGTGGKIQLLTSGDVNVNDNKLYVDSATSKVGINTSDPRAALEVEGNGGAIFKTSPLLEKTNNVSGTSNGNTTINVYNGAITLFDSDNTGNFTPNITYTDGGSVTTLNAYMENSENLVVTLISNNGGSSGYIPGNIQIDGSSVTTEWSGGSAPSARGGTGGYDVYAFSILKTGSSSYVVLASQTHFN</sequence>
<dbReference type="EMBL" id="HQ634189">
    <property type="protein sequence ID" value="AGH56125.1"/>
    <property type="molecule type" value="Genomic_DNA"/>
</dbReference>
<gene>
    <name evidence="1" type="ORF">CPRG_00041</name>
</gene>
<organism evidence="1 2">
    <name type="scientific">Synechococcus phage Syn30</name>
    <dbReference type="NCBI Taxonomy" id="536474"/>
    <lineage>
        <taxon>Viruses</taxon>
        <taxon>Duplodnaviria</taxon>
        <taxon>Heunggongvirae</taxon>
        <taxon>Uroviricota</taxon>
        <taxon>Caudoviricetes</taxon>
        <taxon>Pantevenvirales</taxon>
        <taxon>Kyanoviridae</taxon>
        <taxon>Leucotheavirus</taxon>
        <taxon>Leucotheavirus syn30</taxon>
    </lineage>
</organism>
<dbReference type="KEGG" id="vg:15312225"/>
<evidence type="ECO:0000313" key="1">
    <source>
        <dbReference type="EMBL" id="AGH56125.1"/>
    </source>
</evidence>
<proteinExistence type="predicted"/>
<dbReference type="GeneID" id="15312225"/>
<dbReference type="Proteomes" id="UP000203676">
    <property type="component" value="Segment"/>
</dbReference>